<keyword evidence="2" id="KW-0813">Transport</keyword>
<dbReference type="InterPro" id="IPR028082">
    <property type="entry name" value="Peripla_BP_I"/>
</dbReference>
<evidence type="ECO:0000259" key="5">
    <source>
        <dbReference type="Pfam" id="PF13458"/>
    </source>
</evidence>
<name>A0A285D0E8_9BACI</name>
<protein>
    <submittedName>
        <fullName evidence="6">Branched-chain amino acid transport system substrate-binding protein</fullName>
    </submittedName>
</protein>
<evidence type="ECO:0000313" key="6">
    <source>
        <dbReference type="EMBL" id="SNX72788.1"/>
    </source>
</evidence>
<dbReference type="PANTHER" id="PTHR30483">
    <property type="entry name" value="LEUCINE-SPECIFIC-BINDING PROTEIN"/>
    <property type="match status" value="1"/>
</dbReference>
<dbReference type="OrthoDB" id="9783240at2"/>
<dbReference type="SUPFAM" id="SSF53822">
    <property type="entry name" value="Periplasmic binding protein-like I"/>
    <property type="match status" value="1"/>
</dbReference>
<evidence type="ECO:0000313" key="7">
    <source>
        <dbReference type="Proteomes" id="UP000219546"/>
    </source>
</evidence>
<dbReference type="RefSeq" id="WP_097159360.1">
    <property type="nucleotide sequence ID" value="NZ_JBEPMQ010000005.1"/>
</dbReference>
<dbReference type="CDD" id="cd06348">
    <property type="entry name" value="PBP1_ABC_HAAT-like"/>
    <property type="match status" value="1"/>
</dbReference>
<evidence type="ECO:0000256" key="3">
    <source>
        <dbReference type="ARBA" id="ARBA00022729"/>
    </source>
</evidence>
<evidence type="ECO:0000256" key="2">
    <source>
        <dbReference type="ARBA" id="ARBA00022448"/>
    </source>
</evidence>
<keyword evidence="4" id="KW-0029">Amino-acid transport</keyword>
<dbReference type="Proteomes" id="UP000219546">
    <property type="component" value="Unassembled WGS sequence"/>
</dbReference>
<evidence type="ECO:0000256" key="1">
    <source>
        <dbReference type="ARBA" id="ARBA00010062"/>
    </source>
</evidence>
<dbReference type="PROSITE" id="PS51257">
    <property type="entry name" value="PROKAR_LIPOPROTEIN"/>
    <property type="match status" value="1"/>
</dbReference>
<keyword evidence="3" id="KW-0732">Signal</keyword>
<dbReference type="InterPro" id="IPR028081">
    <property type="entry name" value="Leu-bd"/>
</dbReference>
<accession>A0A285D0E8</accession>
<dbReference type="InterPro" id="IPR000709">
    <property type="entry name" value="Leu_Ile_Val-bd"/>
</dbReference>
<dbReference type="PANTHER" id="PTHR30483:SF6">
    <property type="entry name" value="PERIPLASMIC BINDING PROTEIN OF ABC TRANSPORTER FOR NATURAL AMINO ACIDS"/>
    <property type="match status" value="1"/>
</dbReference>
<sequence length="378" mass="39908">MKRFVKGFIVLIIVMVVLAGCGGSEETGGDSGSGVSAKIGVISYITGPGAAYGEAITSALELAQKEINAEGEVHIELVIEDSAGTPDQALSAAQKLINSENVTAIIGPTLSTEMEVVGPIADQNGVPILGTSTTAQGIPEIGDYVFRDSIPESLAIPASVQKAVEKLGVKKVAIMYGNDDVFTKAGYDSMKQAAEDLGLEIVTTQTFQKGQSDYKAQLTEIKDLAPDLILCSALYNEGAVIMKQARDIGIDVPFVGGNGFNSPQVIEIAGDAANGLIVATPWFTGNESEKVQEFVTAYKEEYGKEPDQFAAQAYDGLYIVAEALKKAGEADRDKLRDALAETKDFEGVLGTISFDEEGDVVMDPIVLTIQDGAFGIYE</sequence>
<dbReference type="Pfam" id="PF13458">
    <property type="entry name" value="Peripla_BP_6"/>
    <property type="match status" value="1"/>
</dbReference>
<dbReference type="EMBL" id="OAOP01000006">
    <property type="protein sequence ID" value="SNX72788.1"/>
    <property type="molecule type" value="Genomic_DNA"/>
</dbReference>
<organism evidence="6 7">
    <name type="scientific">Bacillus oleivorans</name>
    <dbReference type="NCBI Taxonomy" id="1448271"/>
    <lineage>
        <taxon>Bacteria</taxon>
        <taxon>Bacillati</taxon>
        <taxon>Bacillota</taxon>
        <taxon>Bacilli</taxon>
        <taxon>Bacillales</taxon>
        <taxon>Bacillaceae</taxon>
        <taxon>Bacillus</taxon>
    </lineage>
</organism>
<dbReference type="GO" id="GO:0006865">
    <property type="term" value="P:amino acid transport"/>
    <property type="evidence" value="ECO:0007669"/>
    <property type="project" value="UniProtKB-KW"/>
</dbReference>
<dbReference type="PRINTS" id="PR00337">
    <property type="entry name" value="LEUILEVALBP"/>
</dbReference>
<dbReference type="AlphaFoldDB" id="A0A285D0E8"/>
<evidence type="ECO:0000256" key="4">
    <source>
        <dbReference type="ARBA" id="ARBA00022970"/>
    </source>
</evidence>
<reference evidence="6 7" key="1">
    <citation type="submission" date="2017-08" db="EMBL/GenBank/DDBJ databases">
        <authorList>
            <person name="de Groot N.N."/>
        </authorList>
    </citation>
    <scope>NUCLEOTIDE SEQUENCE [LARGE SCALE GENOMIC DNA]</scope>
    <source>
        <strain evidence="6 7">JC228</strain>
    </source>
</reference>
<keyword evidence="7" id="KW-1185">Reference proteome</keyword>
<dbReference type="Gene3D" id="3.40.50.2300">
    <property type="match status" value="2"/>
</dbReference>
<gene>
    <name evidence="6" type="ORF">SAMN05877753_106205</name>
</gene>
<feature type="domain" description="Leucine-binding protein" evidence="5">
    <location>
        <begin position="38"/>
        <end position="364"/>
    </location>
</feature>
<proteinExistence type="inferred from homology"/>
<comment type="similarity">
    <text evidence="1">Belongs to the leucine-binding protein family.</text>
</comment>
<dbReference type="InterPro" id="IPR051010">
    <property type="entry name" value="BCAA_transport"/>
</dbReference>